<dbReference type="EMBL" id="LT906453">
    <property type="protein sequence ID" value="SNV17723.1"/>
    <property type="molecule type" value="Genomic_DNA"/>
</dbReference>
<keyword evidence="2" id="KW-1185">Reference proteome</keyword>
<name>A0A239V898_9MICO</name>
<dbReference type="KEGG" id="dco:SAMEA4475696_0276"/>
<reference evidence="1 2" key="1">
    <citation type="submission" date="2017-06" db="EMBL/GenBank/DDBJ databases">
        <authorList>
            <consortium name="Pathogen Informatics"/>
        </authorList>
    </citation>
    <scope>NUCLEOTIDE SEQUENCE [LARGE SCALE GENOMIC DNA]</scope>
    <source>
        <strain evidence="1 2">NCTC13039</strain>
    </source>
</reference>
<protein>
    <submittedName>
        <fullName evidence="1">Uncharacterized protein</fullName>
    </submittedName>
</protein>
<organism evidence="1 2">
    <name type="scientific">Dermatophilus congolensis</name>
    <dbReference type="NCBI Taxonomy" id="1863"/>
    <lineage>
        <taxon>Bacteria</taxon>
        <taxon>Bacillati</taxon>
        <taxon>Actinomycetota</taxon>
        <taxon>Actinomycetes</taxon>
        <taxon>Micrococcales</taxon>
        <taxon>Dermatophilaceae</taxon>
        <taxon>Dermatophilus</taxon>
    </lineage>
</organism>
<accession>A0A239V898</accession>
<sequence length="130" mass="14595">MLPARSSCPAICAARSVTSLSLAAEVRRAVLAFSRSWVRWVCAVCSKVRACVVAFSQVSRVVGRLLPSPVVVAARVRLSWMRSSSRRVVWASRRRRSRSPPPWVSQSWRRFSAWVVRSWARVSAFFFGGA</sequence>
<evidence type="ECO:0000313" key="2">
    <source>
        <dbReference type="Proteomes" id="UP000242637"/>
    </source>
</evidence>
<dbReference type="AlphaFoldDB" id="A0A239V898"/>
<gene>
    <name evidence="1" type="ORF">SAMEA4475696_00276</name>
</gene>
<proteinExistence type="predicted"/>
<evidence type="ECO:0000313" key="1">
    <source>
        <dbReference type="EMBL" id="SNV17723.1"/>
    </source>
</evidence>
<dbReference type="Proteomes" id="UP000242637">
    <property type="component" value="Chromosome 1"/>
</dbReference>